<name>A0ACC1CR09_9NEOP</name>
<evidence type="ECO:0000313" key="1">
    <source>
        <dbReference type="EMBL" id="KAJ0174011.1"/>
    </source>
</evidence>
<sequence length="353" mass="40330">MQALQTLGTLCTIEVIANLRNRGRTKVYRKRADPFSLENEEFLKRYRFTKQTATTIIDLVRKDLQLNRKGCGTSPELQVLTALRCWGRHEVQENAGDLHGLSQATTSRICSRVARALARHSADFIKMPTSFSEEQKLMEEFYQIGGFPSVIGSIGCTYIKIKKYGGNSAEIYINKKGFHLLNVQVVCDASLHIRNIVARWRQNAHDSRMFDESNLKESFERGEFKGRLLGDSGYQMESYLFTPLLHTQNLAEERYNEAHIATRNVVDHCFDVWKRRFQCLHHGMSVKFGNITTTIVALAVLHNIAIVNKEPIVTEGSESIMEDISQQPFNIDANHEEINSDALQNFIAMHFNE</sequence>
<dbReference type="EMBL" id="CM034404">
    <property type="protein sequence ID" value="KAJ0174011.1"/>
    <property type="molecule type" value="Genomic_DNA"/>
</dbReference>
<reference evidence="1 2" key="1">
    <citation type="journal article" date="2021" name="Front. Genet.">
        <title>Chromosome-Level Genome Assembly Reveals Significant Gene Expansion in the Toll and IMD Signaling Pathways of Dendrolimus kikuchii.</title>
        <authorList>
            <person name="Zhou J."/>
            <person name="Wu P."/>
            <person name="Xiong Z."/>
            <person name="Liu N."/>
            <person name="Zhao N."/>
            <person name="Ji M."/>
            <person name="Qiu Y."/>
            <person name="Yang B."/>
        </authorList>
    </citation>
    <scope>NUCLEOTIDE SEQUENCE [LARGE SCALE GENOMIC DNA]</scope>
    <source>
        <strain evidence="1">Ann1</strain>
    </source>
</reference>
<keyword evidence="2" id="KW-1185">Reference proteome</keyword>
<organism evidence="1 2">
    <name type="scientific">Dendrolimus kikuchii</name>
    <dbReference type="NCBI Taxonomy" id="765133"/>
    <lineage>
        <taxon>Eukaryota</taxon>
        <taxon>Metazoa</taxon>
        <taxon>Ecdysozoa</taxon>
        <taxon>Arthropoda</taxon>
        <taxon>Hexapoda</taxon>
        <taxon>Insecta</taxon>
        <taxon>Pterygota</taxon>
        <taxon>Neoptera</taxon>
        <taxon>Endopterygota</taxon>
        <taxon>Lepidoptera</taxon>
        <taxon>Glossata</taxon>
        <taxon>Ditrysia</taxon>
        <taxon>Bombycoidea</taxon>
        <taxon>Lasiocampidae</taxon>
        <taxon>Dendrolimus</taxon>
    </lineage>
</organism>
<gene>
    <name evidence="1" type="ORF">K1T71_010157</name>
</gene>
<dbReference type="Proteomes" id="UP000824533">
    <property type="component" value="Linkage Group LG18"/>
</dbReference>
<comment type="caution">
    <text evidence="1">The sequence shown here is derived from an EMBL/GenBank/DDBJ whole genome shotgun (WGS) entry which is preliminary data.</text>
</comment>
<accession>A0ACC1CR09</accession>
<proteinExistence type="predicted"/>
<evidence type="ECO:0000313" key="2">
    <source>
        <dbReference type="Proteomes" id="UP000824533"/>
    </source>
</evidence>
<protein>
    <submittedName>
        <fullName evidence="1">Uncharacterized protein</fullName>
    </submittedName>
</protein>